<keyword evidence="1" id="KW-0812">Transmembrane</keyword>
<dbReference type="SMART" id="SM00257">
    <property type="entry name" value="LysM"/>
    <property type="match status" value="1"/>
</dbReference>
<evidence type="ECO:0000313" key="3">
    <source>
        <dbReference type="EMBL" id="KTR96855.1"/>
    </source>
</evidence>
<protein>
    <recommendedName>
        <fullName evidence="2">LysM domain-containing protein</fullName>
    </recommendedName>
</protein>
<dbReference type="PROSITE" id="PS51782">
    <property type="entry name" value="LYSM"/>
    <property type="match status" value="1"/>
</dbReference>
<evidence type="ECO:0000256" key="1">
    <source>
        <dbReference type="SAM" id="Phobius"/>
    </source>
</evidence>
<feature type="domain" description="LysM" evidence="2">
    <location>
        <begin position="60"/>
        <end position="109"/>
    </location>
</feature>
<evidence type="ECO:0000259" key="2">
    <source>
        <dbReference type="PROSITE" id="PS51782"/>
    </source>
</evidence>
<dbReference type="OrthoDB" id="5084290at2"/>
<dbReference type="InterPro" id="IPR018392">
    <property type="entry name" value="LysM"/>
</dbReference>
<gene>
    <name evidence="3" type="ORF">NS220_00185</name>
</gene>
<dbReference type="RefSeq" id="WP_058622104.1">
    <property type="nucleotide sequence ID" value="NZ_LDRT01000001.1"/>
</dbReference>
<dbReference type="PATRIC" id="fig|2033.6.peg.39"/>
<keyword evidence="1" id="KW-1133">Transmembrane helix</keyword>
<dbReference type="Proteomes" id="UP000075025">
    <property type="component" value="Unassembled WGS sequence"/>
</dbReference>
<sequence length="117" mass="11761">MSSLSVTPAPVTRLRLTARGRRVIAFLVALPVVVALGLAIVGGGAALASAEAGVPSGSFAEITVMSGETLWSIAEDVAPQADPRDVVAEISRLNALDGGVVAAGQRIAIPSEYLAAP</sequence>
<evidence type="ECO:0000313" key="4">
    <source>
        <dbReference type="Proteomes" id="UP000075025"/>
    </source>
</evidence>
<proteinExistence type="predicted"/>
<reference evidence="3 4" key="1">
    <citation type="journal article" date="2016" name="Front. Microbiol.">
        <title>Genomic Resource of Rice Seed Associated Bacteria.</title>
        <authorList>
            <person name="Midha S."/>
            <person name="Bansal K."/>
            <person name="Sharma S."/>
            <person name="Kumar N."/>
            <person name="Patil P.P."/>
            <person name="Chaudhry V."/>
            <person name="Patil P.B."/>
        </authorList>
    </citation>
    <scope>NUCLEOTIDE SEQUENCE [LARGE SCALE GENOMIC DNA]</scope>
    <source>
        <strain evidence="3 4">NS220</strain>
    </source>
</reference>
<dbReference type="Gene3D" id="3.10.350.10">
    <property type="entry name" value="LysM domain"/>
    <property type="match status" value="1"/>
</dbReference>
<organism evidence="3 4">
    <name type="scientific">Microbacterium testaceum</name>
    <name type="common">Aureobacterium testaceum</name>
    <name type="synonym">Brevibacterium testaceum</name>
    <dbReference type="NCBI Taxonomy" id="2033"/>
    <lineage>
        <taxon>Bacteria</taxon>
        <taxon>Bacillati</taxon>
        <taxon>Actinomycetota</taxon>
        <taxon>Actinomycetes</taxon>
        <taxon>Micrococcales</taxon>
        <taxon>Microbacteriaceae</taxon>
        <taxon>Microbacterium</taxon>
    </lineage>
</organism>
<keyword evidence="1" id="KW-0472">Membrane</keyword>
<name>A0A147F1X4_MICTE</name>
<feature type="transmembrane region" description="Helical" evidence="1">
    <location>
        <begin position="23"/>
        <end position="48"/>
    </location>
</feature>
<dbReference type="InterPro" id="IPR036779">
    <property type="entry name" value="LysM_dom_sf"/>
</dbReference>
<accession>A0A147F1X4</accession>
<dbReference type="AlphaFoldDB" id="A0A147F1X4"/>
<dbReference type="Pfam" id="PF01476">
    <property type="entry name" value="LysM"/>
    <property type="match status" value="1"/>
</dbReference>
<dbReference type="EMBL" id="LDRT01000001">
    <property type="protein sequence ID" value="KTR96855.1"/>
    <property type="molecule type" value="Genomic_DNA"/>
</dbReference>
<comment type="caution">
    <text evidence="3">The sequence shown here is derived from an EMBL/GenBank/DDBJ whole genome shotgun (WGS) entry which is preliminary data.</text>
</comment>
<dbReference type="CDD" id="cd00118">
    <property type="entry name" value="LysM"/>
    <property type="match status" value="1"/>
</dbReference>